<proteinExistence type="predicted"/>
<dbReference type="Proteomes" id="UP000000377">
    <property type="component" value="Chromosome"/>
</dbReference>
<evidence type="ECO:0000313" key="2">
    <source>
        <dbReference type="Proteomes" id="UP000000377"/>
    </source>
</evidence>
<accession>D7C3Y2</accession>
<dbReference type="HOGENOM" id="CLU_3173528_0_0_11"/>
<reference evidence="1 2" key="1">
    <citation type="journal article" date="2010" name="J. Bacteriol.">
        <title>Genome sequence of the milbemycin-producing bacterium Streptomyces bingchenggensis.</title>
        <authorList>
            <person name="Wang X.J."/>
            <person name="Yan Y.J."/>
            <person name="Zhang B."/>
            <person name="An J."/>
            <person name="Wang J.J."/>
            <person name="Tian J."/>
            <person name="Jiang L."/>
            <person name="Chen Y.H."/>
            <person name="Huang S.X."/>
            <person name="Yin M."/>
            <person name="Zhang J."/>
            <person name="Gao A.L."/>
            <person name="Liu C.X."/>
            <person name="Zhu Z.X."/>
            <person name="Xiang W.S."/>
        </authorList>
    </citation>
    <scope>NUCLEOTIDE SEQUENCE [LARGE SCALE GENOMIC DNA]</scope>
    <source>
        <strain evidence="1 2">BCW-1</strain>
    </source>
</reference>
<organism evidence="1 2">
    <name type="scientific">Streptomyces bingchenggensis (strain BCW-1)</name>
    <dbReference type="NCBI Taxonomy" id="749414"/>
    <lineage>
        <taxon>Bacteria</taxon>
        <taxon>Bacillati</taxon>
        <taxon>Actinomycetota</taxon>
        <taxon>Actinomycetes</taxon>
        <taxon>Kitasatosporales</taxon>
        <taxon>Streptomycetaceae</taxon>
        <taxon>Streptomyces</taxon>
    </lineage>
</organism>
<name>D7C3Y2_STRBB</name>
<keyword evidence="2" id="KW-1185">Reference proteome</keyword>
<dbReference type="EMBL" id="CP002047">
    <property type="protein sequence ID" value="ADI12348.1"/>
    <property type="molecule type" value="Genomic_DNA"/>
</dbReference>
<evidence type="ECO:0000313" key="1">
    <source>
        <dbReference type="EMBL" id="ADI12348.1"/>
    </source>
</evidence>
<sequence length="47" mass="5233">MCGVLGALVERRQFDLAEGVVERFVRHGGERGQQIARQSRVAVQPEP</sequence>
<dbReference type="KEGG" id="sbh:SBI_09230"/>
<gene>
    <name evidence="1" type="ordered locus">SBI_09230</name>
</gene>
<protein>
    <submittedName>
        <fullName evidence="1">Uncharacterized protein</fullName>
    </submittedName>
</protein>
<dbReference type="AlphaFoldDB" id="D7C3Y2"/>